<accession>A0ABU1J239</accession>
<sequence length="51" mass="5919">MAKRAGIDELLALTRDASTVNDMVGAFSCYRRSREIAIRRFIKISFDYLYN</sequence>
<evidence type="ECO:0000313" key="1">
    <source>
        <dbReference type="EMBL" id="MDR6245300.1"/>
    </source>
</evidence>
<name>A0ABU1J239_9BACL</name>
<evidence type="ECO:0000313" key="2">
    <source>
        <dbReference type="Proteomes" id="UP001185028"/>
    </source>
</evidence>
<dbReference type="EMBL" id="JAVDQH010000013">
    <property type="protein sequence ID" value="MDR6245300.1"/>
    <property type="molecule type" value="Genomic_DNA"/>
</dbReference>
<dbReference type="RefSeq" id="WP_188777345.1">
    <property type="nucleotide sequence ID" value="NZ_BMMB01000009.1"/>
</dbReference>
<comment type="caution">
    <text evidence="1">The sequence shown here is derived from an EMBL/GenBank/DDBJ whole genome shotgun (WGS) entry which is preliminary data.</text>
</comment>
<organism evidence="1 2">
    <name type="scientific">Paenibacillus hunanensis</name>
    <dbReference type="NCBI Taxonomy" id="539262"/>
    <lineage>
        <taxon>Bacteria</taxon>
        <taxon>Bacillati</taxon>
        <taxon>Bacillota</taxon>
        <taxon>Bacilli</taxon>
        <taxon>Bacillales</taxon>
        <taxon>Paenibacillaceae</taxon>
        <taxon>Paenibacillus</taxon>
    </lineage>
</organism>
<proteinExistence type="predicted"/>
<protein>
    <submittedName>
        <fullName evidence="1">Uncharacterized protein</fullName>
    </submittedName>
</protein>
<keyword evidence="2" id="KW-1185">Reference proteome</keyword>
<dbReference type="Proteomes" id="UP001185028">
    <property type="component" value="Unassembled WGS sequence"/>
</dbReference>
<gene>
    <name evidence="1" type="ORF">JOC58_003201</name>
</gene>
<reference evidence="1 2" key="1">
    <citation type="submission" date="2023-07" db="EMBL/GenBank/DDBJ databases">
        <title>Genomic Encyclopedia of Type Strains, Phase IV (KMG-IV): sequencing the most valuable type-strain genomes for metagenomic binning, comparative biology and taxonomic classification.</title>
        <authorList>
            <person name="Goeker M."/>
        </authorList>
    </citation>
    <scope>NUCLEOTIDE SEQUENCE [LARGE SCALE GENOMIC DNA]</scope>
    <source>
        <strain evidence="1 2">DSM 22170</strain>
    </source>
</reference>